<name>A0A419W3D1_9BACT</name>
<dbReference type="OrthoDB" id="9800108at2"/>
<dbReference type="CDD" id="cd00913">
    <property type="entry name" value="PCD_DCoH_subfamily_a"/>
    <property type="match status" value="1"/>
</dbReference>
<proteinExistence type="inferred from homology"/>
<dbReference type="NCBIfam" id="NF002016">
    <property type="entry name" value="PRK00823.1-1"/>
    <property type="match status" value="1"/>
</dbReference>
<keyword evidence="3 4" id="KW-0456">Lyase</keyword>
<reference evidence="5 6" key="1">
    <citation type="submission" date="2018-09" db="EMBL/GenBank/DDBJ databases">
        <title>Genomic Encyclopedia of Archaeal and Bacterial Type Strains, Phase II (KMG-II): from individual species to whole genera.</title>
        <authorList>
            <person name="Goeker M."/>
        </authorList>
    </citation>
    <scope>NUCLEOTIDE SEQUENCE [LARGE SCALE GENOMIC DNA]</scope>
    <source>
        <strain evidence="5 6">DSM 27148</strain>
    </source>
</reference>
<dbReference type="Pfam" id="PF01329">
    <property type="entry name" value="Pterin_4a"/>
    <property type="match status" value="1"/>
</dbReference>
<dbReference type="InterPro" id="IPR050376">
    <property type="entry name" value="Pterin-4-alpha-carb_dehyd"/>
</dbReference>
<dbReference type="PANTHER" id="PTHR42805">
    <property type="entry name" value="PTERIN-4-ALPHA-CARBINOLAMINE DEHYDRATASE-RELATED"/>
    <property type="match status" value="1"/>
</dbReference>
<gene>
    <name evidence="5" type="ORF">BC643_0316</name>
</gene>
<dbReference type="InterPro" id="IPR001533">
    <property type="entry name" value="Pterin_deHydtase"/>
</dbReference>
<dbReference type="InterPro" id="IPR036428">
    <property type="entry name" value="PCD_sf"/>
</dbReference>
<dbReference type="GO" id="GO:0008124">
    <property type="term" value="F:4-alpha-hydroxytetrahydrobiopterin dehydratase activity"/>
    <property type="evidence" value="ECO:0007669"/>
    <property type="project" value="UniProtKB-UniRule"/>
</dbReference>
<comment type="similarity">
    <text evidence="2 4">Belongs to the pterin-4-alpha-carbinolamine dehydratase family.</text>
</comment>
<evidence type="ECO:0000256" key="4">
    <source>
        <dbReference type="HAMAP-Rule" id="MF_00434"/>
    </source>
</evidence>
<organism evidence="5 6">
    <name type="scientific">Mangrovibacterium diazotrophicum</name>
    <dbReference type="NCBI Taxonomy" id="1261403"/>
    <lineage>
        <taxon>Bacteria</taxon>
        <taxon>Pseudomonadati</taxon>
        <taxon>Bacteroidota</taxon>
        <taxon>Bacteroidia</taxon>
        <taxon>Marinilabiliales</taxon>
        <taxon>Prolixibacteraceae</taxon>
        <taxon>Mangrovibacterium</taxon>
    </lineage>
</organism>
<dbReference type="EC" id="4.2.1.96" evidence="4"/>
<evidence type="ECO:0000256" key="3">
    <source>
        <dbReference type="ARBA" id="ARBA00023239"/>
    </source>
</evidence>
<dbReference type="PANTHER" id="PTHR42805:SF1">
    <property type="entry name" value="PTERIN-4-ALPHA-CARBINOLAMINE DEHYDRATASE-RELATED"/>
    <property type="match status" value="1"/>
</dbReference>
<dbReference type="SUPFAM" id="SSF55248">
    <property type="entry name" value="PCD-like"/>
    <property type="match status" value="1"/>
</dbReference>
<dbReference type="AlphaFoldDB" id="A0A419W3D1"/>
<dbReference type="Proteomes" id="UP000283387">
    <property type="component" value="Unassembled WGS sequence"/>
</dbReference>
<protein>
    <recommendedName>
        <fullName evidence="4">Putative pterin-4-alpha-carbinolamine dehydratase</fullName>
        <shortName evidence="4">PHS</shortName>
        <ecNumber evidence="4">4.2.1.96</ecNumber>
    </recommendedName>
    <alternativeName>
        <fullName evidence="4">4-alpha-hydroxy-tetrahydropterin dehydratase</fullName>
    </alternativeName>
    <alternativeName>
        <fullName evidence="4">Pterin carbinolamine dehydratase</fullName>
        <shortName evidence="4">PCD</shortName>
    </alternativeName>
</protein>
<sequence>MNDLKEQRCSACHAGAPQVTAEEIQLLNSQIPDWKIVTEDNIRKLRREYRFNNFLDALNFTNRVALQAEREDHHPSITTEWGKVTVTWWTHKIKGLHRNDFIMAAKTDALFH</sequence>
<evidence type="ECO:0000313" key="6">
    <source>
        <dbReference type="Proteomes" id="UP000283387"/>
    </source>
</evidence>
<comment type="catalytic activity">
    <reaction evidence="1 4">
        <text>(4aS,6R)-4a-hydroxy-L-erythro-5,6,7,8-tetrahydrobiopterin = (6R)-L-erythro-6,7-dihydrobiopterin + H2O</text>
        <dbReference type="Rhea" id="RHEA:11920"/>
        <dbReference type="ChEBI" id="CHEBI:15377"/>
        <dbReference type="ChEBI" id="CHEBI:15642"/>
        <dbReference type="ChEBI" id="CHEBI:43120"/>
        <dbReference type="EC" id="4.2.1.96"/>
    </reaction>
</comment>
<evidence type="ECO:0000256" key="1">
    <source>
        <dbReference type="ARBA" id="ARBA00001554"/>
    </source>
</evidence>
<dbReference type="EMBL" id="RAPN01000001">
    <property type="protein sequence ID" value="RKD89982.1"/>
    <property type="molecule type" value="Genomic_DNA"/>
</dbReference>
<keyword evidence="6" id="KW-1185">Reference proteome</keyword>
<comment type="caution">
    <text evidence="5">The sequence shown here is derived from an EMBL/GenBank/DDBJ whole genome shotgun (WGS) entry which is preliminary data.</text>
</comment>
<dbReference type="RefSeq" id="WP_120271423.1">
    <property type="nucleotide sequence ID" value="NZ_RAPN01000001.1"/>
</dbReference>
<dbReference type="GO" id="GO:0006729">
    <property type="term" value="P:tetrahydrobiopterin biosynthetic process"/>
    <property type="evidence" value="ECO:0007669"/>
    <property type="project" value="InterPro"/>
</dbReference>
<accession>A0A419W3D1</accession>
<dbReference type="HAMAP" id="MF_00434">
    <property type="entry name" value="Pterin_4_alpha"/>
    <property type="match status" value="1"/>
</dbReference>
<evidence type="ECO:0000256" key="2">
    <source>
        <dbReference type="ARBA" id="ARBA00006472"/>
    </source>
</evidence>
<evidence type="ECO:0000313" key="5">
    <source>
        <dbReference type="EMBL" id="RKD89982.1"/>
    </source>
</evidence>
<dbReference type="Gene3D" id="3.30.1360.20">
    <property type="entry name" value="Transcriptional coactivator/pterin dehydratase"/>
    <property type="match status" value="1"/>
</dbReference>